<comment type="caution">
    <text evidence="4">The sequence shown here is derived from an EMBL/GenBank/DDBJ whole genome shotgun (WGS) entry which is preliminary data.</text>
</comment>
<proteinExistence type="inferred from homology"/>
<dbReference type="InterPro" id="IPR011234">
    <property type="entry name" value="Fumarylacetoacetase-like_C"/>
</dbReference>
<keyword evidence="2" id="KW-0479">Metal-binding</keyword>
<evidence type="ECO:0000313" key="4">
    <source>
        <dbReference type="EMBL" id="MDQ2583428.1"/>
    </source>
</evidence>
<feature type="domain" description="Fumarylacetoacetase-like C-terminal" evidence="3">
    <location>
        <begin position="74"/>
        <end position="278"/>
    </location>
</feature>
<name>A0ABU0WV97_9PSEU</name>
<keyword evidence="5" id="KW-1185">Reference proteome</keyword>
<dbReference type="Gene3D" id="3.90.850.10">
    <property type="entry name" value="Fumarylacetoacetase-like, C-terminal domain"/>
    <property type="match status" value="1"/>
</dbReference>
<dbReference type="SUPFAM" id="SSF56529">
    <property type="entry name" value="FAH"/>
    <property type="match status" value="1"/>
</dbReference>
<reference evidence="4 5" key="1">
    <citation type="submission" date="2017-06" db="EMBL/GenBank/DDBJ databases">
        <title>Cultured bacterium strain Saccharothrix yanglingensis Hhs.015.</title>
        <authorList>
            <person name="Xia Y."/>
        </authorList>
    </citation>
    <scope>NUCLEOTIDE SEQUENCE [LARGE SCALE GENOMIC DNA]</scope>
    <source>
        <strain evidence="4 5">Hhs.015</strain>
    </source>
</reference>
<dbReference type="Pfam" id="PF01557">
    <property type="entry name" value="FAA_hydrolase"/>
    <property type="match status" value="1"/>
</dbReference>
<organism evidence="4 5">
    <name type="scientific">Saccharothrix yanglingensis</name>
    <dbReference type="NCBI Taxonomy" id="659496"/>
    <lineage>
        <taxon>Bacteria</taxon>
        <taxon>Bacillati</taxon>
        <taxon>Actinomycetota</taxon>
        <taxon>Actinomycetes</taxon>
        <taxon>Pseudonocardiales</taxon>
        <taxon>Pseudonocardiaceae</taxon>
        <taxon>Saccharothrix</taxon>
    </lineage>
</organism>
<accession>A0ABU0WV97</accession>
<gene>
    <name evidence="4" type="ORF">CKY47_05415</name>
</gene>
<dbReference type="PANTHER" id="PTHR42796">
    <property type="entry name" value="FUMARYLACETOACETATE HYDROLASE DOMAIN-CONTAINING PROTEIN 2A-RELATED"/>
    <property type="match status" value="1"/>
</dbReference>
<evidence type="ECO:0000259" key="3">
    <source>
        <dbReference type="Pfam" id="PF01557"/>
    </source>
</evidence>
<evidence type="ECO:0000256" key="2">
    <source>
        <dbReference type="ARBA" id="ARBA00022723"/>
    </source>
</evidence>
<evidence type="ECO:0000313" key="5">
    <source>
        <dbReference type="Proteomes" id="UP001225605"/>
    </source>
</evidence>
<dbReference type="EMBL" id="NSDM01000001">
    <property type="protein sequence ID" value="MDQ2583428.1"/>
    <property type="molecule type" value="Genomic_DNA"/>
</dbReference>
<dbReference type="InterPro" id="IPR051121">
    <property type="entry name" value="FAH"/>
</dbReference>
<comment type="similarity">
    <text evidence="1">Belongs to the FAH family.</text>
</comment>
<evidence type="ECO:0000256" key="1">
    <source>
        <dbReference type="ARBA" id="ARBA00010211"/>
    </source>
</evidence>
<dbReference type="RefSeq" id="WP_306744481.1">
    <property type="nucleotide sequence ID" value="NZ_NSDM01000001.1"/>
</dbReference>
<keyword evidence="4" id="KW-0413">Isomerase</keyword>
<sequence length="284" mass="30473">MQLLRLGPPGRERPAVRADDGVTYDLTPVTTDLTGEFLADDGIARTRDALAAGELQPIVVDGVRIGPPVAGVGKVVCIGLNYRDHAEEIGAAIPAEPVVFLKTPDTIVGPHDEVLVPRRSVKTDWEVELGVVIGRTARYLETAEEALACVAGYVVSHDVSEREFQIERGGQWDKGKNCETFNPLGPCLVPADEVADPQALGLRLWVNGTLRQDSSTGNMIFPVAELVRYLSWFLVLRPGDLVNTGTPAGVALGQPEPKPYLRAGDVVELEIDGLGGQRQVLGQA</sequence>
<dbReference type="InterPro" id="IPR036663">
    <property type="entry name" value="Fumarylacetoacetase_C_sf"/>
</dbReference>
<dbReference type="Proteomes" id="UP001225605">
    <property type="component" value="Unassembled WGS sequence"/>
</dbReference>
<dbReference type="PANTHER" id="PTHR42796:SF4">
    <property type="entry name" value="FUMARYLACETOACETATE HYDROLASE DOMAIN-CONTAINING PROTEIN 2A"/>
    <property type="match status" value="1"/>
</dbReference>
<dbReference type="GO" id="GO:0016853">
    <property type="term" value="F:isomerase activity"/>
    <property type="evidence" value="ECO:0007669"/>
    <property type="project" value="UniProtKB-KW"/>
</dbReference>
<protein>
    <submittedName>
        <fullName evidence="4">2-hydroxyhepta-2,4-diene-1,7-dioate isomerase</fullName>
    </submittedName>
</protein>